<evidence type="ECO:0000313" key="3">
    <source>
        <dbReference type="EMBL" id="OGG55483.1"/>
    </source>
</evidence>
<dbReference type="PANTHER" id="PTHR44196">
    <property type="entry name" value="DEHYDROGENASE/REDUCTASE SDR FAMILY MEMBER 7B"/>
    <property type="match status" value="1"/>
</dbReference>
<organism evidence="3 4">
    <name type="scientific">Handelsmanbacteria sp. (strain RIFCSPLOWO2_12_FULL_64_10)</name>
    <dbReference type="NCBI Taxonomy" id="1817868"/>
    <lineage>
        <taxon>Bacteria</taxon>
        <taxon>Candidatus Handelsmaniibacteriota</taxon>
    </lineage>
</organism>
<dbReference type="AlphaFoldDB" id="A0A1F6D215"/>
<proteinExistence type="inferred from homology"/>
<dbReference type="GO" id="GO:0016491">
    <property type="term" value="F:oxidoreductase activity"/>
    <property type="evidence" value="ECO:0007669"/>
    <property type="project" value="UniProtKB-KW"/>
</dbReference>
<accession>A0A1F6D215</accession>
<dbReference type="GO" id="GO:0016020">
    <property type="term" value="C:membrane"/>
    <property type="evidence" value="ECO:0007669"/>
    <property type="project" value="TreeGrafter"/>
</dbReference>
<comment type="similarity">
    <text evidence="1">Belongs to the short-chain dehydrogenases/reductases (SDR) family.</text>
</comment>
<evidence type="ECO:0000256" key="2">
    <source>
        <dbReference type="ARBA" id="ARBA00023002"/>
    </source>
</evidence>
<evidence type="ECO:0000313" key="4">
    <source>
        <dbReference type="Proteomes" id="UP000178606"/>
    </source>
</evidence>
<dbReference type="Proteomes" id="UP000178606">
    <property type="component" value="Unassembled WGS sequence"/>
</dbReference>
<dbReference type="InterPro" id="IPR036291">
    <property type="entry name" value="NAD(P)-bd_dom_sf"/>
</dbReference>
<evidence type="ECO:0000256" key="1">
    <source>
        <dbReference type="ARBA" id="ARBA00006484"/>
    </source>
</evidence>
<evidence type="ECO:0008006" key="5">
    <source>
        <dbReference type="Google" id="ProtNLM"/>
    </source>
</evidence>
<dbReference type="InterPro" id="IPR002347">
    <property type="entry name" value="SDR_fam"/>
</dbReference>
<dbReference type="Pfam" id="PF00106">
    <property type="entry name" value="adh_short"/>
    <property type="match status" value="1"/>
</dbReference>
<gene>
    <name evidence="3" type="ORF">A3F84_01620</name>
</gene>
<dbReference type="Gene3D" id="3.40.50.720">
    <property type="entry name" value="NAD(P)-binding Rossmann-like Domain"/>
    <property type="match status" value="1"/>
</dbReference>
<dbReference type="SUPFAM" id="SSF51735">
    <property type="entry name" value="NAD(P)-binding Rossmann-fold domains"/>
    <property type="match status" value="1"/>
</dbReference>
<protein>
    <recommendedName>
        <fullName evidence="5">Short-chain dehydrogenase</fullName>
    </recommendedName>
</protein>
<name>A0A1F6D215_HANXR</name>
<keyword evidence="2" id="KW-0560">Oxidoreductase</keyword>
<sequence length="242" mass="25347">MSGRLHGKVAVVVGASSGMGRATALSFAQEGAKVVLAARAAAALSEAAGAIRGRGGEALARPTDAQDRASCEGLIRETKDRFGRVDILVYATGTNIPQRSLQALTPETWDMMIATNLSGAFHCTRAALPPMREQRDGLIIYLSTGAVQRPDVSGVAYQASKHGLVGLAHGAMQEEKGNGIRTTVIFPGLCDTPLILKRPTPTPPEVVAKALKPEDIAEACLFVATLPPRAHVPELILLPSGL</sequence>
<dbReference type="EMBL" id="MFKF01000076">
    <property type="protein sequence ID" value="OGG55483.1"/>
    <property type="molecule type" value="Genomic_DNA"/>
</dbReference>
<comment type="caution">
    <text evidence="3">The sequence shown here is derived from an EMBL/GenBank/DDBJ whole genome shotgun (WGS) entry which is preliminary data.</text>
</comment>
<dbReference type="PRINTS" id="PR00081">
    <property type="entry name" value="GDHRDH"/>
</dbReference>
<dbReference type="PANTHER" id="PTHR44196:SF1">
    <property type="entry name" value="DEHYDROGENASE_REDUCTASE SDR FAMILY MEMBER 7B"/>
    <property type="match status" value="1"/>
</dbReference>
<reference evidence="3 4" key="1">
    <citation type="journal article" date="2016" name="Nat. Commun.">
        <title>Thousands of microbial genomes shed light on interconnected biogeochemical processes in an aquifer system.</title>
        <authorList>
            <person name="Anantharaman K."/>
            <person name="Brown C.T."/>
            <person name="Hug L.A."/>
            <person name="Sharon I."/>
            <person name="Castelle C.J."/>
            <person name="Probst A.J."/>
            <person name="Thomas B.C."/>
            <person name="Singh A."/>
            <person name="Wilkins M.J."/>
            <person name="Karaoz U."/>
            <person name="Brodie E.L."/>
            <person name="Williams K.H."/>
            <person name="Hubbard S.S."/>
            <person name="Banfield J.F."/>
        </authorList>
    </citation>
    <scope>NUCLEOTIDE SEQUENCE [LARGE SCALE GENOMIC DNA]</scope>
    <source>
        <strain evidence="4">RIFCSPLOWO2_12_FULL_64_10</strain>
    </source>
</reference>
<dbReference type="CDD" id="cd05233">
    <property type="entry name" value="SDR_c"/>
    <property type="match status" value="1"/>
</dbReference>
<dbReference type="FunFam" id="3.40.50.720:FF:000084">
    <property type="entry name" value="Short-chain dehydrogenase reductase"/>
    <property type="match status" value="1"/>
</dbReference>